<dbReference type="Proteomes" id="UP000279995">
    <property type="component" value="Chromosome I"/>
</dbReference>
<organism evidence="1 2">
    <name type="scientific">Pseudoalteromonas agarivorans</name>
    <dbReference type="NCBI Taxonomy" id="176102"/>
    <lineage>
        <taxon>Bacteria</taxon>
        <taxon>Pseudomonadati</taxon>
        <taxon>Pseudomonadota</taxon>
        <taxon>Gammaproteobacteria</taxon>
        <taxon>Alteromonadales</taxon>
        <taxon>Pseudoalteromonadaceae</taxon>
        <taxon>Pseudoalteromonas</taxon>
    </lineage>
</organism>
<reference evidence="1 2" key="1">
    <citation type="submission" date="2018-10" db="EMBL/GenBank/DDBJ databases">
        <title>Complete Genome Sequence and Transcriptomic Profiles of a Marine Bacterium, Pseudoalteromonas agarivorans Hao 2018.</title>
        <authorList>
            <person name="Hao L."/>
        </authorList>
    </citation>
    <scope>NUCLEOTIDE SEQUENCE [LARGE SCALE GENOMIC DNA]</scope>
    <source>
        <strain evidence="1 2">Hao 2018</strain>
    </source>
</reference>
<accession>A0AAD0XE52</accession>
<evidence type="ECO:0000313" key="2">
    <source>
        <dbReference type="Proteomes" id="UP000279995"/>
    </source>
</evidence>
<gene>
    <name evidence="1" type="ORF">D9T18_15675</name>
</gene>
<name>A0AAD0XE52_9GAMM</name>
<dbReference type="RefSeq" id="WP_121638132.1">
    <property type="nucleotide sequence ID" value="NZ_CP033065.1"/>
</dbReference>
<evidence type="ECO:0000313" key="1">
    <source>
        <dbReference type="EMBL" id="AYM88029.1"/>
    </source>
</evidence>
<dbReference type="EMBL" id="CP033065">
    <property type="protein sequence ID" value="AYM88029.1"/>
    <property type="molecule type" value="Genomic_DNA"/>
</dbReference>
<proteinExistence type="predicted"/>
<protein>
    <submittedName>
        <fullName evidence="1">Uncharacterized protein</fullName>
    </submittedName>
</protein>
<dbReference type="AlphaFoldDB" id="A0AAD0XE52"/>
<sequence>MAIFSHLLLILFSLCKKSLSQLITKRVRDAALLEENKNQANITRNISLAAVGSWLSFSFASHFFVFVQKIFKPIDSSKPIGAAVETE</sequence>